<dbReference type="KEGG" id="pfer:IRI77_06165"/>
<organism evidence="2 4">
    <name type="scientific">Paludibaculum fermentans</name>
    <dbReference type="NCBI Taxonomy" id="1473598"/>
    <lineage>
        <taxon>Bacteria</taxon>
        <taxon>Pseudomonadati</taxon>
        <taxon>Acidobacteriota</taxon>
        <taxon>Terriglobia</taxon>
        <taxon>Bryobacterales</taxon>
        <taxon>Bryobacteraceae</taxon>
        <taxon>Paludibaculum</taxon>
    </lineage>
</organism>
<accession>A0A7S7NTN2</accession>
<dbReference type="AlphaFoldDB" id="A0A7S7NTN2"/>
<dbReference type="EMBL" id="CP063849">
    <property type="protein sequence ID" value="QOY90976.1"/>
    <property type="molecule type" value="Genomic_DNA"/>
</dbReference>
<proteinExistence type="predicted"/>
<reference evidence="2 4" key="1">
    <citation type="submission" date="2020-10" db="EMBL/GenBank/DDBJ databases">
        <title>Complete genome sequence of Paludibaculum fermentans P105T, a facultatively anaerobic acidobacterium capable of dissimilatory Fe(III) reduction.</title>
        <authorList>
            <person name="Dedysh S.N."/>
            <person name="Beletsky A.V."/>
            <person name="Kulichevskaya I.S."/>
            <person name="Mardanov A.V."/>
            <person name="Ravin N.V."/>
        </authorList>
    </citation>
    <scope>NUCLEOTIDE SEQUENCE [LARGE SCALE GENOMIC DNA]</scope>
    <source>
        <strain evidence="2 4">P105</strain>
    </source>
</reference>
<dbReference type="EMBL" id="CP063849">
    <property type="protein sequence ID" value="QOY89535.1"/>
    <property type="molecule type" value="Genomic_DNA"/>
</dbReference>
<sequence>MSSNKQSVPGASEGARRATSEAPGTGRRGKGRWSAKRKMAVVLEFLRGEDLESLSRKYAVTAATLSDWRDAFLASGEAGLKIREDDLVDEQGRRMKSVIAELAMTVELQRERIQQLENANPSLKWRSKR</sequence>
<evidence type="ECO:0000313" key="2">
    <source>
        <dbReference type="EMBL" id="QOY89535.1"/>
    </source>
</evidence>
<evidence type="ECO:0000256" key="1">
    <source>
        <dbReference type="SAM" id="MobiDB-lite"/>
    </source>
</evidence>
<dbReference type="RefSeq" id="WP_194451197.1">
    <property type="nucleotide sequence ID" value="NZ_CP063849.1"/>
</dbReference>
<evidence type="ECO:0000313" key="4">
    <source>
        <dbReference type="Proteomes" id="UP000593892"/>
    </source>
</evidence>
<protein>
    <submittedName>
        <fullName evidence="2">Helix-turn-helix domain-containing protein</fullName>
    </submittedName>
</protein>
<dbReference type="Proteomes" id="UP000593892">
    <property type="component" value="Chromosome"/>
</dbReference>
<name>A0A7S7NTN2_PALFE</name>
<dbReference type="InterPro" id="IPR036388">
    <property type="entry name" value="WH-like_DNA-bd_sf"/>
</dbReference>
<dbReference type="SUPFAM" id="SSF48295">
    <property type="entry name" value="TrpR-like"/>
    <property type="match status" value="1"/>
</dbReference>
<dbReference type="GO" id="GO:0043565">
    <property type="term" value="F:sequence-specific DNA binding"/>
    <property type="evidence" value="ECO:0007669"/>
    <property type="project" value="InterPro"/>
</dbReference>
<feature type="region of interest" description="Disordered" evidence="1">
    <location>
        <begin position="1"/>
        <end position="33"/>
    </location>
</feature>
<dbReference type="InterPro" id="IPR010921">
    <property type="entry name" value="Trp_repressor/repl_initiator"/>
</dbReference>
<gene>
    <name evidence="2" type="ORF">IRI77_06165</name>
    <name evidence="3" type="ORF">IRI77_13820</name>
</gene>
<dbReference type="KEGG" id="pfer:IRI77_13820"/>
<keyword evidence="4" id="KW-1185">Reference proteome</keyword>
<dbReference type="Gene3D" id="1.10.10.10">
    <property type="entry name" value="Winged helix-like DNA-binding domain superfamily/Winged helix DNA-binding domain"/>
    <property type="match status" value="1"/>
</dbReference>
<evidence type="ECO:0000313" key="3">
    <source>
        <dbReference type="EMBL" id="QOY90976.1"/>
    </source>
</evidence>